<dbReference type="Gene3D" id="4.10.410.10">
    <property type="entry name" value="Pancreatic trypsin inhibitor Kunitz domain"/>
    <property type="match status" value="1"/>
</dbReference>
<dbReference type="GO" id="GO:0005615">
    <property type="term" value="C:extracellular space"/>
    <property type="evidence" value="ECO:0007669"/>
    <property type="project" value="TreeGrafter"/>
</dbReference>
<keyword evidence="1" id="KW-0646">Protease inhibitor</keyword>
<dbReference type="InterPro" id="IPR020901">
    <property type="entry name" value="Prtase_inh_Kunz-CS"/>
</dbReference>
<dbReference type="OrthoDB" id="5871431at2759"/>
<evidence type="ECO:0000256" key="3">
    <source>
        <dbReference type="ARBA" id="ARBA00023157"/>
    </source>
</evidence>
<keyword evidence="2" id="KW-0722">Serine protease inhibitor</keyword>
<dbReference type="PRINTS" id="PR00759">
    <property type="entry name" value="BASICPTASE"/>
</dbReference>
<dbReference type="Proteomes" id="UP000054047">
    <property type="component" value="Unassembled WGS sequence"/>
</dbReference>
<dbReference type="InterPro" id="IPR036880">
    <property type="entry name" value="Kunitz_BPTI_sf"/>
</dbReference>
<dbReference type="PANTHER" id="PTHR10083">
    <property type="entry name" value="KUNITZ-TYPE PROTEASE INHIBITOR-RELATED"/>
    <property type="match status" value="1"/>
</dbReference>
<evidence type="ECO:0000256" key="1">
    <source>
        <dbReference type="ARBA" id="ARBA00022690"/>
    </source>
</evidence>
<dbReference type="EMBL" id="KN730541">
    <property type="protein sequence ID" value="KIH60900.1"/>
    <property type="molecule type" value="Genomic_DNA"/>
</dbReference>
<dbReference type="PANTHER" id="PTHR10083:SF374">
    <property type="entry name" value="BPTI_KUNITZ INHIBITOR DOMAIN-CONTAINING PROTEIN"/>
    <property type="match status" value="1"/>
</dbReference>
<dbReference type="AlphaFoldDB" id="A0A0C2GIB1"/>
<keyword evidence="3" id="KW-1015">Disulfide bond</keyword>
<proteinExistence type="predicted"/>
<protein>
    <submittedName>
        <fullName evidence="5">Kunitz/Bovine pancreatic trypsin inhibitor domain protein</fullName>
    </submittedName>
</protein>
<sequence length="59" mass="6531">MSSVQANQDVCKEPIDWSIFAFDVRQGKCVDFNYGGCAGNGNNFESLDECQKKCESMVS</sequence>
<dbReference type="SMART" id="SM00131">
    <property type="entry name" value="KU"/>
    <property type="match status" value="1"/>
</dbReference>
<evidence type="ECO:0000313" key="6">
    <source>
        <dbReference type="Proteomes" id="UP000054047"/>
    </source>
</evidence>
<dbReference type="PROSITE" id="PS50279">
    <property type="entry name" value="BPTI_KUNITZ_2"/>
    <property type="match status" value="1"/>
</dbReference>
<keyword evidence="6" id="KW-1185">Reference proteome</keyword>
<dbReference type="Pfam" id="PF00014">
    <property type="entry name" value="Kunitz_BPTI"/>
    <property type="match status" value="1"/>
</dbReference>
<dbReference type="InterPro" id="IPR002223">
    <property type="entry name" value="Kunitz_BPTI"/>
</dbReference>
<reference evidence="5 6" key="1">
    <citation type="submission" date="2013-12" db="EMBL/GenBank/DDBJ databases">
        <title>Draft genome of the parsitic nematode Ancylostoma duodenale.</title>
        <authorList>
            <person name="Mitreva M."/>
        </authorList>
    </citation>
    <scope>NUCLEOTIDE SEQUENCE [LARGE SCALE GENOMIC DNA]</scope>
    <source>
        <strain evidence="5 6">Zhejiang</strain>
    </source>
</reference>
<organism evidence="5 6">
    <name type="scientific">Ancylostoma duodenale</name>
    <dbReference type="NCBI Taxonomy" id="51022"/>
    <lineage>
        <taxon>Eukaryota</taxon>
        <taxon>Metazoa</taxon>
        <taxon>Ecdysozoa</taxon>
        <taxon>Nematoda</taxon>
        <taxon>Chromadorea</taxon>
        <taxon>Rhabditida</taxon>
        <taxon>Rhabditina</taxon>
        <taxon>Rhabditomorpha</taxon>
        <taxon>Strongyloidea</taxon>
        <taxon>Ancylostomatidae</taxon>
        <taxon>Ancylostomatinae</taxon>
        <taxon>Ancylostoma</taxon>
    </lineage>
</organism>
<accession>A0A0C2GIB1</accession>
<dbReference type="SUPFAM" id="SSF57362">
    <property type="entry name" value="BPTI-like"/>
    <property type="match status" value="1"/>
</dbReference>
<evidence type="ECO:0000313" key="5">
    <source>
        <dbReference type="EMBL" id="KIH60900.1"/>
    </source>
</evidence>
<evidence type="ECO:0000259" key="4">
    <source>
        <dbReference type="PROSITE" id="PS50279"/>
    </source>
</evidence>
<name>A0A0C2GIB1_9BILA</name>
<dbReference type="GO" id="GO:0004867">
    <property type="term" value="F:serine-type endopeptidase inhibitor activity"/>
    <property type="evidence" value="ECO:0007669"/>
    <property type="project" value="UniProtKB-KW"/>
</dbReference>
<evidence type="ECO:0000256" key="2">
    <source>
        <dbReference type="ARBA" id="ARBA00022900"/>
    </source>
</evidence>
<dbReference type="PROSITE" id="PS00280">
    <property type="entry name" value="BPTI_KUNITZ_1"/>
    <property type="match status" value="1"/>
</dbReference>
<gene>
    <name evidence="5" type="ORF">ANCDUO_08835</name>
</gene>
<feature type="domain" description="BPTI/Kunitz inhibitor" evidence="4">
    <location>
        <begin position="2"/>
        <end position="54"/>
    </location>
</feature>
<dbReference type="InterPro" id="IPR050098">
    <property type="entry name" value="TFPI/VKTCI-like"/>
</dbReference>